<organism evidence="2 3">
    <name type="scientific">Nocardia suismassiliense</name>
    <dbReference type="NCBI Taxonomy" id="2077092"/>
    <lineage>
        <taxon>Bacteria</taxon>
        <taxon>Bacillati</taxon>
        <taxon>Actinomycetota</taxon>
        <taxon>Actinomycetes</taxon>
        <taxon>Mycobacteriales</taxon>
        <taxon>Nocardiaceae</taxon>
        <taxon>Nocardia</taxon>
    </lineage>
</organism>
<name>A0ABW6R5M7_9NOCA</name>
<protein>
    <submittedName>
        <fullName evidence="2">Uncharacterized protein</fullName>
    </submittedName>
</protein>
<evidence type="ECO:0000256" key="1">
    <source>
        <dbReference type="SAM" id="Phobius"/>
    </source>
</evidence>
<evidence type="ECO:0000313" key="3">
    <source>
        <dbReference type="Proteomes" id="UP001601948"/>
    </source>
</evidence>
<sequence>MANEDAEWLEGQRWWEAQQLVDDWLGRAGIYRVADLVTLNEAEEKERSLTNLVAKLREKSGTPPFVTPHEAKVVFGNPLLHEIVTDLLVQRQIALGELIARLSAQEQMAEIKDAVEARVEDPDVRQELSNLIESQQRELAAKIRDKDDQLAADVRRLVLQERRWQMRKSLLEREPAAVLIGGVLLMVIAVALLIGMFTHTPIPEIVSSAFLLILGFFSAKLRAPAGLAKECASNHRGELVPEGKGTTAS</sequence>
<dbReference type="Proteomes" id="UP001601948">
    <property type="component" value="Unassembled WGS sequence"/>
</dbReference>
<keyword evidence="3" id="KW-1185">Reference proteome</keyword>
<proteinExistence type="predicted"/>
<dbReference type="RefSeq" id="WP_387725932.1">
    <property type="nucleotide sequence ID" value="NZ_JBIAPI010000016.1"/>
</dbReference>
<gene>
    <name evidence="2" type="ORF">ACFYV7_38955</name>
</gene>
<accession>A0ABW6R5M7</accession>
<keyword evidence="1" id="KW-1133">Transmembrane helix</keyword>
<feature type="transmembrane region" description="Helical" evidence="1">
    <location>
        <begin position="176"/>
        <end position="196"/>
    </location>
</feature>
<keyword evidence="1" id="KW-0812">Transmembrane</keyword>
<keyword evidence="1" id="KW-0472">Membrane</keyword>
<reference evidence="2 3" key="1">
    <citation type="submission" date="2024-10" db="EMBL/GenBank/DDBJ databases">
        <title>The Natural Products Discovery Center: Release of the First 8490 Sequenced Strains for Exploring Actinobacteria Biosynthetic Diversity.</title>
        <authorList>
            <person name="Kalkreuter E."/>
            <person name="Kautsar S.A."/>
            <person name="Yang D."/>
            <person name="Bader C.D."/>
            <person name="Teijaro C.N."/>
            <person name="Fluegel L."/>
            <person name="Davis C.M."/>
            <person name="Simpson J.R."/>
            <person name="Lauterbach L."/>
            <person name="Steele A.D."/>
            <person name="Gui C."/>
            <person name="Meng S."/>
            <person name="Li G."/>
            <person name="Viehrig K."/>
            <person name="Ye F."/>
            <person name="Su P."/>
            <person name="Kiefer A.F."/>
            <person name="Nichols A."/>
            <person name="Cepeda A.J."/>
            <person name="Yan W."/>
            <person name="Fan B."/>
            <person name="Jiang Y."/>
            <person name="Adhikari A."/>
            <person name="Zheng C.-J."/>
            <person name="Schuster L."/>
            <person name="Cowan T.M."/>
            <person name="Smanski M.J."/>
            <person name="Chevrette M.G."/>
            <person name="De Carvalho L.P.S."/>
            <person name="Shen B."/>
        </authorList>
    </citation>
    <scope>NUCLEOTIDE SEQUENCE [LARGE SCALE GENOMIC DNA]</scope>
    <source>
        <strain evidence="2 3">NPDC003040</strain>
    </source>
</reference>
<dbReference type="EMBL" id="JBIAPI010000016">
    <property type="protein sequence ID" value="MFF3228827.1"/>
    <property type="molecule type" value="Genomic_DNA"/>
</dbReference>
<evidence type="ECO:0000313" key="2">
    <source>
        <dbReference type="EMBL" id="MFF3228827.1"/>
    </source>
</evidence>
<feature type="transmembrane region" description="Helical" evidence="1">
    <location>
        <begin position="202"/>
        <end position="219"/>
    </location>
</feature>
<comment type="caution">
    <text evidence="2">The sequence shown here is derived from an EMBL/GenBank/DDBJ whole genome shotgun (WGS) entry which is preliminary data.</text>
</comment>